<keyword evidence="4" id="KW-1185">Reference proteome</keyword>
<reference evidence="3 4" key="1">
    <citation type="submission" date="2020-01" db="EMBL/GenBank/DDBJ databases">
        <title>Identification and distribution of gene clusters putatively required for synthesis of sphingolipid metabolism inhibitors in phylogenetically diverse species of the filamentous fungus Fusarium.</title>
        <authorList>
            <person name="Kim H.-S."/>
            <person name="Busman M."/>
            <person name="Brown D.W."/>
            <person name="Divon H."/>
            <person name="Uhlig S."/>
            <person name="Proctor R.H."/>
        </authorList>
    </citation>
    <scope>NUCLEOTIDE SEQUENCE [LARGE SCALE GENOMIC DNA]</scope>
    <source>
        <strain evidence="3 4">NRRL 20459</strain>
    </source>
</reference>
<feature type="transmembrane region" description="Helical" evidence="2">
    <location>
        <begin position="197"/>
        <end position="220"/>
    </location>
</feature>
<dbReference type="CDD" id="cd12087">
    <property type="entry name" value="TM_EGFR-like"/>
    <property type="match status" value="1"/>
</dbReference>
<dbReference type="AlphaFoldDB" id="A0A8H4LLI2"/>
<feature type="region of interest" description="Disordered" evidence="1">
    <location>
        <begin position="1"/>
        <end position="22"/>
    </location>
</feature>
<dbReference type="GO" id="GO:0016787">
    <property type="term" value="F:hydrolase activity"/>
    <property type="evidence" value="ECO:0007669"/>
    <property type="project" value="UniProtKB-KW"/>
</dbReference>
<feature type="region of interest" description="Disordered" evidence="1">
    <location>
        <begin position="161"/>
        <end position="196"/>
    </location>
</feature>
<evidence type="ECO:0000313" key="4">
    <source>
        <dbReference type="Proteomes" id="UP000554235"/>
    </source>
</evidence>
<keyword evidence="3" id="KW-0378">Hydrolase</keyword>
<proteinExistence type="predicted"/>
<organism evidence="3 4">
    <name type="scientific">Fusarium albosuccineum</name>
    <dbReference type="NCBI Taxonomy" id="1237068"/>
    <lineage>
        <taxon>Eukaryota</taxon>
        <taxon>Fungi</taxon>
        <taxon>Dikarya</taxon>
        <taxon>Ascomycota</taxon>
        <taxon>Pezizomycotina</taxon>
        <taxon>Sordariomycetes</taxon>
        <taxon>Hypocreomycetidae</taxon>
        <taxon>Hypocreales</taxon>
        <taxon>Nectriaceae</taxon>
        <taxon>Fusarium</taxon>
        <taxon>Fusarium decemcellulare species complex</taxon>
    </lineage>
</organism>
<feature type="compositionally biased region" description="Basic and acidic residues" evidence="1">
    <location>
        <begin position="227"/>
        <end position="248"/>
    </location>
</feature>
<evidence type="ECO:0000313" key="3">
    <source>
        <dbReference type="EMBL" id="KAF4469644.1"/>
    </source>
</evidence>
<keyword evidence="2" id="KW-1133">Transmembrane helix</keyword>
<dbReference type="EMBL" id="JAADYS010000450">
    <property type="protein sequence ID" value="KAF4469644.1"/>
    <property type="molecule type" value="Genomic_DNA"/>
</dbReference>
<feature type="compositionally biased region" description="Low complexity" evidence="1">
    <location>
        <begin position="161"/>
        <end position="187"/>
    </location>
</feature>
<evidence type="ECO:0000256" key="1">
    <source>
        <dbReference type="SAM" id="MobiDB-lite"/>
    </source>
</evidence>
<sequence>MTHFKIQRRAGNGQTNNDNKDMPKCPKGEYFWDCPNPDFHWEGCCRHNPCRTPHGCEIVFLDTDDWLFTSTITLIPRSTAMTTSTTDDFEDMTSTESSAERSTASDELPSKTMTDSGTTRTIPNPDRVTVTRHTVIVTDKTPDPTPEPSFISFFSSDTTEAATLPTTGDTDTGAPTQTAAAGSSAGDQEGEPQPTGLIVGATVGGIVGLAILAVLLVTWFRRRQKRNRDGSGESDAGGRPDTSEEDKGPSVYNFGFRTHPSNNRGQDPFAPFGGRVDRTHDPYRPPSGTFEMDGTSTAPVELPAAPFNDPRDDPRPLSHPTDSTGTTHPYPLPYEHGGYPVQTRGPVDPRANLNASMRERQQQTYVNHWNHYRTLGQE</sequence>
<feature type="compositionally biased region" description="Polar residues" evidence="1">
    <location>
        <begin position="111"/>
        <end position="122"/>
    </location>
</feature>
<dbReference type="Proteomes" id="UP000554235">
    <property type="component" value="Unassembled WGS sequence"/>
</dbReference>
<gene>
    <name evidence="3" type="ORF">FALBO_3457</name>
</gene>
<keyword evidence="2" id="KW-0812">Transmembrane</keyword>
<comment type="caution">
    <text evidence="3">The sequence shown here is derived from an EMBL/GenBank/DDBJ whole genome shotgun (WGS) entry which is preliminary data.</text>
</comment>
<protein>
    <submittedName>
        <fullName evidence="3">Fatty-acid amide hydrolase</fullName>
    </submittedName>
</protein>
<dbReference type="OrthoDB" id="5431298at2759"/>
<name>A0A8H4LLI2_9HYPO</name>
<accession>A0A8H4LLI2</accession>
<feature type="region of interest" description="Disordered" evidence="1">
    <location>
        <begin position="84"/>
        <end position="129"/>
    </location>
</feature>
<evidence type="ECO:0000256" key="2">
    <source>
        <dbReference type="SAM" id="Phobius"/>
    </source>
</evidence>
<feature type="region of interest" description="Disordered" evidence="1">
    <location>
        <begin position="225"/>
        <end position="331"/>
    </location>
</feature>
<keyword evidence="2" id="KW-0472">Membrane</keyword>